<dbReference type="InterPro" id="IPR000225">
    <property type="entry name" value="Armadillo"/>
</dbReference>
<dbReference type="GO" id="GO:0005524">
    <property type="term" value="F:ATP binding"/>
    <property type="evidence" value="ECO:0007669"/>
    <property type="project" value="UniProtKB-KW"/>
</dbReference>
<dbReference type="PROSITE" id="PS50176">
    <property type="entry name" value="ARM_REPEAT"/>
    <property type="match status" value="1"/>
</dbReference>
<dbReference type="EMBL" id="LUGH01000533">
    <property type="protein sequence ID" value="OBZ84269.1"/>
    <property type="molecule type" value="Genomic_DNA"/>
</dbReference>
<protein>
    <recommendedName>
        <fullName evidence="2">ATP-dependent DNA helicase</fullName>
        <ecNumber evidence="2">5.6.2.3</ecNumber>
    </recommendedName>
</protein>
<comment type="cofactor">
    <cofactor evidence="2">
        <name>Mg(2+)</name>
        <dbReference type="ChEBI" id="CHEBI:18420"/>
    </cofactor>
</comment>
<evidence type="ECO:0000259" key="3">
    <source>
        <dbReference type="Pfam" id="PF05970"/>
    </source>
</evidence>
<feature type="repeat" description="ARM" evidence="1">
    <location>
        <begin position="39"/>
        <end position="62"/>
    </location>
</feature>
<keyword evidence="2" id="KW-0547">Nucleotide-binding</keyword>
<comment type="catalytic activity">
    <reaction evidence="2">
        <text>ATP + H2O = ADP + phosphate + H(+)</text>
        <dbReference type="Rhea" id="RHEA:13065"/>
        <dbReference type="ChEBI" id="CHEBI:15377"/>
        <dbReference type="ChEBI" id="CHEBI:15378"/>
        <dbReference type="ChEBI" id="CHEBI:30616"/>
        <dbReference type="ChEBI" id="CHEBI:43474"/>
        <dbReference type="ChEBI" id="CHEBI:456216"/>
        <dbReference type="EC" id="5.6.2.3"/>
    </reaction>
</comment>
<dbReference type="AlphaFoldDB" id="A0A1C7N6N9"/>
<evidence type="ECO:0000256" key="1">
    <source>
        <dbReference type="PROSITE-ProRule" id="PRU00259"/>
    </source>
</evidence>
<dbReference type="InParanoid" id="A0A1C7N6N9"/>
<dbReference type="InterPro" id="IPR010285">
    <property type="entry name" value="DNA_helicase_pif1-like_DEAD"/>
</dbReference>
<keyword evidence="2" id="KW-0067">ATP-binding</keyword>
<keyword evidence="2" id="KW-0233">DNA recombination</keyword>
<accession>A0A1C7N6N9</accession>
<gene>
    <name evidence="4" type="ORF">A0J61_07683</name>
</gene>
<keyword evidence="2" id="KW-0347">Helicase</keyword>
<feature type="domain" description="DNA helicase Pif1-like DEAD-box helicase" evidence="3">
    <location>
        <begin position="4"/>
        <end position="61"/>
    </location>
</feature>
<sequence>MLGHQEKLVIFAASSVVASVFFLLPGGPASHSRFRASLNALPDLVCLLKEDNDLVDVLKNTA</sequence>
<proteinExistence type="inferred from homology"/>
<dbReference type="Proteomes" id="UP000093000">
    <property type="component" value="Unassembled WGS sequence"/>
</dbReference>
<comment type="caution">
    <text evidence="4">The sequence shown here is derived from an EMBL/GenBank/DDBJ whole genome shotgun (WGS) entry which is preliminary data.</text>
</comment>
<dbReference type="Pfam" id="PF05970">
    <property type="entry name" value="PIF1"/>
    <property type="match status" value="1"/>
</dbReference>
<evidence type="ECO:0000313" key="5">
    <source>
        <dbReference type="Proteomes" id="UP000093000"/>
    </source>
</evidence>
<dbReference type="EC" id="5.6.2.3" evidence="2"/>
<evidence type="ECO:0000256" key="2">
    <source>
        <dbReference type="RuleBase" id="RU363044"/>
    </source>
</evidence>
<keyword evidence="5" id="KW-1185">Reference proteome</keyword>
<keyword evidence="2" id="KW-0227">DNA damage</keyword>
<comment type="similarity">
    <text evidence="2">Belongs to the helicase family.</text>
</comment>
<dbReference type="GO" id="GO:0043139">
    <property type="term" value="F:5'-3' DNA helicase activity"/>
    <property type="evidence" value="ECO:0007669"/>
    <property type="project" value="UniProtKB-EC"/>
</dbReference>
<dbReference type="GO" id="GO:0000723">
    <property type="term" value="P:telomere maintenance"/>
    <property type="evidence" value="ECO:0007669"/>
    <property type="project" value="InterPro"/>
</dbReference>
<dbReference type="GO" id="GO:0006310">
    <property type="term" value="P:DNA recombination"/>
    <property type="evidence" value="ECO:0007669"/>
    <property type="project" value="UniProtKB-KW"/>
</dbReference>
<dbReference type="GO" id="GO:0006281">
    <property type="term" value="P:DNA repair"/>
    <property type="evidence" value="ECO:0007669"/>
    <property type="project" value="UniProtKB-KW"/>
</dbReference>
<dbReference type="GO" id="GO:0016787">
    <property type="term" value="F:hydrolase activity"/>
    <property type="evidence" value="ECO:0007669"/>
    <property type="project" value="UniProtKB-KW"/>
</dbReference>
<organism evidence="4 5">
    <name type="scientific">Choanephora cucurbitarum</name>
    <dbReference type="NCBI Taxonomy" id="101091"/>
    <lineage>
        <taxon>Eukaryota</taxon>
        <taxon>Fungi</taxon>
        <taxon>Fungi incertae sedis</taxon>
        <taxon>Mucoromycota</taxon>
        <taxon>Mucoromycotina</taxon>
        <taxon>Mucoromycetes</taxon>
        <taxon>Mucorales</taxon>
        <taxon>Mucorineae</taxon>
        <taxon>Choanephoraceae</taxon>
        <taxon>Choanephoroideae</taxon>
        <taxon>Choanephora</taxon>
    </lineage>
</organism>
<name>A0A1C7N6N9_9FUNG</name>
<reference evidence="4 5" key="1">
    <citation type="submission" date="2016-03" db="EMBL/GenBank/DDBJ databases">
        <title>Choanephora cucurbitarum.</title>
        <authorList>
            <person name="Min B."/>
            <person name="Park H."/>
            <person name="Park J.-H."/>
            <person name="Shin H.-D."/>
            <person name="Choi I.-G."/>
        </authorList>
    </citation>
    <scope>NUCLEOTIDE SEQUENCE [LARGE SCALE GENOMIC DNA]</scope>
    <source>
        <strain evidence="4 5">KUS-F28377</strain>
    </source>
</reference>
<keyword evidence="2" id="KW-0234">DNA repair</keyword>
<evidence type="ECO:0000313" key="4">
    <source>
        <dbReference type="EMBL" id="OBZ84269.1"/>
    </source>
</evidence>
<keyword evidence="2" id="KW-0378">Hydrolase</keyword>